<dbReference type="InterPro" id="IPR036291">
    <property type="entry name" value="NAD(P)-bd_dom_sf"/>
</dbReference>
<dbReference type="GO" id="GO:0000166">
    <property type="term" value="F:nucleotide binding"/>
    <property type="evidence" value="ECO:0007669"/>
    <property type="project" value="InterPro"/>
</dbReference>
<evidence type="ECO:0000313" key="4">
    <source>
        <dbReference type="Proteomes" id="UP000217763"/>
    </source>
</evidence>
<organism evidence="3 4">
    <name type="scientific">Zobellella denitrificans</name>
    <dbReference type="NCBI Taxonomy" id="347534"/>
    <lineage>
        <taxon>Bacteria</taxon>
        <taxon>Pseudomonadati</taxon>
        <taxon>Pseudomonadota</taxon>
        <taxon>Gammaproteobacteria</taxon>
        <taxon>Aeromonadales</taxon>
        <taxon>Aeromonadaceae</taxon>
        <taxon>Zobellella</taxon>
    </lineage>
</organism>
<dbReference type="Gene3D" id="3.30.360.10">
    <property type="entry name" value="Dihydrodipicolinate Reductase, domain 2"/>
    <property type="match status" value="1"/>
</dbReference>
<dbReference type="Pfam" id="PF01408">
    <property type="entry name" value="GFO_IDH_MocA"/>
    <property type="match status" value="1"/>
</dbReference>
<name>A0A231N2L0_9GAMM</name>
<keyword evidence="4" id="KW-1185">Reference proteome</keyword>
<protein>
    <submittedName>
        <fullName evidence="3">Oxidoreductase</fullName>
    </submittedName>
</protein>
<dbReference type="EMBL" id="CP012621">
    <property type="protein sequence ID" value="ATG75714.1"/>
    <property type="molecule type" value="Genomic_DNA"/>
</dbReference>
<reference evidence="4" key="1">
    <citation type="submission" date="2015-09" db="EMBL/GenBank/DDBJ databases">
        <authorList>
            <person name="Shao Z."/>
            <person name="Wang L."/>
        </authorList>
    </citation>
    <scope>NUCLEOTIDE SEQUENCE [LARGE SCALE GENOMIC DNA]</scope>
    <source>
        <strain evidence="4">F13-1</strain>
    </source>
</reference>
<dbReference type="Proteomes" id="UP000217763">
    <property type="component" value="Chromosome"/>
</dbReference>
<dbReference type="OrthoDB" id="9774191at2"/>
<accession>A0A231N2L0</accession>
<sequence length="345" mass="38576">MIKTAVIGYGQSATVFHLPFLNSLPEFELVAISTSKPERVASDWPDVQVYTDVDQMLEESGARLVVITAPNEVHYELGRKALNAGLHVVMEKPMVTQIHQGAELMKLAASRNLCLIPFHNRRWDSDFLTIRKLIADGKLGPIHAFESHFDRFRPTPRQRWRELPGEGVGTWFDLGAHLVDQVLVLFGKPLAVTGRCLAMRPGSQVTDYFHVQLHYHDKEVLLHSSSYHPGPTLRFKLQGEKGCYIKRGFDPQEERLHDGIVADSPYLAKEAESDYGTFYSDAEPEVIESVVGGYRYFYQATAKAIRGEGPLPVTVQDALDGLNIINLAMKSSAEGRTLPVGETTF</sequence>
<evidence type="ECO:0000256" key="1">
    <source>
        <dbReference type="ARBA" id="ARBA00010928"/>
    </source>
</evidence>
<dbReference type="Gene3D" id="3.40.50.720">
    <property type="entry name" value="NAD(P)-binding Rossmann-like Domain"/>
    <property type="match status" value="1"/>
</dbReference>
<dbReference type="PANTHER" id="PTHR43708">
    <property type="entry name" value="CONSERVED EXPRESSED OXIDOREDUCTASE (EUROFUNG)"/>
    <property type="match status" value="1"/>
</dbReference>
<comment type="similarity">
    <text evidence="1">Belongs to the Gfo/Idh/MocA family.</text>
</comment>
<evidence type="ECO:0000256" key="2">
    <source>
        <dbReference type="ARBA" id="ARBA00023002"/>
    </source>
</evidence>
<dbReference type="AlphaFoldDB" id="A0A231N2L0"/>
<gene>
    <name evidence="3" type="ORF">AN401_19210</name>
</gene>
<dbReference type="InterPro" id="IPR051317">
    <property type="entry name" value="Gfo/Idh/MocA_oxidoreduct"/>
</dbReference>
<dbReference type="Pfam" id="PF02894">
    <property type="entry name" value="GFO_IDH_MocA_C"/>
    <property type="match status" value="1"/>
</dbReference>
<dbReference type="KEGG" id="zdf:AN401_19210"/>
<keyword evidence="2" id="KW-0560">Oxidoreductase</keyword>
<dbReference type="PANTHER" id="PTHR43708:SF5">
    <property type="entry name" value="CONSERVED EXPRESSED OXIDOREDUCTASE (EUROFUNG)-RELATED"/>
    <property type="match status" value="1"/>
</dbReference>
<proteinExistence type="inferred from homology"/>
<dbReference type="RefSeq" id="WP_094038843.1">
    <property type="nucleotide sequence ID" value="NZ_CP012621.1"/>
</dbReference>
<dbReference type="GO" id="GO:0016491">
    <property type="term" value="F:oxidoreductase activity"/>
    <property type="evidence" value="ECO:0007669"/>
    <property type="project" value="UniProtKB-KW"/>
</dbReference>
<dbReference type="InterPro" id="IPR004104">
    <property type="entry name" value="Gfo/Idh/MocA-like_OxRdtase_C"/>
</dbReference>
<dbReference type="SUPFAM" id="SSF51735">
    <property type="entry name" value="NAD(P)-binding Rossmann-fold domains"/>
    <property type="match status" value="1"/>
</dbReference>
<dbReference type="InterPro" id="IPR000683">
    <property type="entry name" value="Gfo/Idh/MocA-like_OxRdtase_N"/>
</dbReference>
<evidence type="ECO:0000313" key="3">
    <source>
        <dbReference type="EMBL" id="ATG75714.1"/>
    </source>
</evidence>